<dbReference type="InterPro" id="IPR045087">
    <property type="entry name" value="Cu-oxidase_fam"/>
</dbReference>
<reference evidence="17" key="1">
    <citation type="journal article" date="2023" name="Nat. Commun.">
        <title>Diploid and tetraploid genomes of Acorus and the evolution of monocots.</title>
        <authorList>
            <person name="Ma L."/>
            <person name="Liu K.W."/>
            <person name="Li Z."/>
            <person name="Hsiao Y.Y."/>
            <person name="Qi Y."/>
            <person name="Fu T."/>
            <person name="Tang G.D."/>
            <person name="Zhang D."/>
            <person name="Sun W.H."/>
            <person name="Liu D.K."/>
            <person name="Li Y."/>
            <person name="Chen G.Z."/>
            <person name="Liu X.D."/>
            <person name="Liao X.Y."/>
            <person name="Jiang Y.T."/>
            <person name="Yu X."/>
            <person name="Hao Y."/>
            <person name="Huang J."/>
            <person name="Zhao X.W."/>
            <person name="Ke S."/>
            <person name="Chen Y.Y."/>
            <person name="Wu W.L."/>
            <person name="Hsu J.L."/>
            <person name="Lin Y.F."/>
            <person name="Huang M.D."/>
            <person name="Li C.Y."/>
            <person name="Huang L."/>
            <person name="Wang Z.W."/>
            <person name="Zhao X."/>
            <person name="Zhong W.Y."/>
            <person name="Peng D.H."/>
            <person name="Ahmad S."/>
            <person name="Lan S."/>
            <person name="Zhang J.S."/>
            <person name="Tsai W.C."/>
            <person name="Van de Peer Y."/>
            <person name="Liu Z.J."/>
        </authorList>
    </citation>
    <scope>NUCLEOTIDE SEQUENCE</scope>
    <source>
        <strain evidence="17">SCP</strain>
    </source>
</reference>
<comment type="cofactor">
    <cofactor evidence="13">
        <name>Cu cation</name>
        <dbReference type="ChEBI" id="CHEBI:23378"/>
    </cofactor>
    <text evidence="13">Binds 4 Cu cations per monomer.</text>
</comment>
<comment type="function">
    <text evidence="2 13">Lignin degradation and detoxification of lignin-derived products.</text>
</comment>
<keyword evidence="18" id="KW-1185">Reference proteome</keyword>
<dbReference type="GO" id="GO:0046274">
    <property type="term" value="P:lignin catabolic process"/>
    <property type="evidence" value="ECO:0007669"/>
    <property type="project" value="UniProtKB-KW"/>
</dbReference>
<evidence type="ECO:0000256" key="5">
    <source>
        <dbReference type="ARBA" id="ARBA00012297"/>
    </source>
</evidence>
<evidence type="ECO:0000256" key="6">
    <source>
        <dbReference type="ARBA" id="ARBA00022523"/>
    </source>
</evidence>
<keyword evidence="11 13" id="KW-0186">Copper</keyword>
<evidence type="ECO:0000256" key="8">
    <source>
        <dbReference type="ARBA" id="ARBA00022723"/>
    </source>
</evidence>
<sequence>MSVLNIRISYSACILYVLPRIHSHVRLPLLQVVLKNVSRLCHAKPIVTVNGKFPGPTIYVTEGDNVFINVTNNAQYNMSIHWHGLKQFRNGWADGPAYITQCPIQSGQSYAYNFTVAGQRGTLWWHAHILWLRATVYGAIVIVPKNGTFPFPQPYKEAKLVLGEWWNGDVEEAVKKGNKLGLPPATSDAHTINGKSGPLFPCSKKHTYALEVESGQTYLLRIINAALNDELFLTIAGHNMTVVEIDAVYVKPFTTNTLIITPGQTTNVLVSADRSPGRYFIGARAFMDAPITVDNKTAMAILQYKGVPNTAIPITPKLPASNDTELVTSYNKKLRSLNTAEFPANVPLTVDRKLFYTIGLGQNACPTCLNGTKLTASLNNISFVMPKIGLLQAHYYKIKGVVAFNSTVELVLQDTNLLSVESHPFHLHGFNFFVVGSGVGNFDKTKDPAKFNLVDPPERNTIAVPTGGWTAIRFRADNPGVWFMHCHLELHTMWGLKMAFVVENGKGPNESVIPPPADLPKC</sequence>
<dbReference type="Proteomes" id="UP001179952">
    <property type="component" value="Unassembled WGS sequence"/>
</dbReference>
<evidence type="ECO:0000259" key="16">
    <source>
        <dbReference type="Pfam" id="PF07732"/>
    </source>
</evidence>
<evidence type="ECO:0000256" key="3">
    <source>
        <dbReference type="ARBA" id="ARBA00004271"/>
    </source>
</evidence>
<dbReference type="PROSITE" id="PS00079">
    <property type="entry name" value="MULTICOPPER_OXIDASE1"/>
    <property type="match status" value="1"/>
</dbReference>
<dbReference type="PROSITE" id="PS00080">
    <property type="entry name" value="MULTICOPPER_OXIDASE2"/>
    <property type="match status" value="1"/>
</dbReference>
<comment type="caution">
    <text evidence="17">The sequence shown here is derived from an EMBL/GenBank/DDBJ whole genome shotgun (WGS) entry which is preliminary data.</text>
</comment>
<feature type="domain" description="Plastocyanin-like" evidence="15">
    <location>
        <begin position="401"/>
        <end position="505"/>
    </location>
</feature>
<dbReference type="Pfam" id="PF07732">
    <property type="entry name" value="Cu-oxidase_3"/>
    <property type="match status" value="1"/>
</dbReference>
<dbReference type="InterPro" id="IPR034288">
    <property type="entry name" value="CuRO_1_LCC"/>
</dbReference>
<gene>
    <name evidence="17" type="ORF">QJS04_geneDACA005135</name>
</gene>
<dbReference type="PANTHER" id="PTHR11709">
    <property type="entry name" value="MULTI-COPPER OXIDASE"/>
    <property type="match status" value="1"/>
</dbReference>
<feature type="domain" description="Plastocyanin-like" evidence="16">
    <location>
        <begin position="35"/>
        <end position="146"/>
    </location>
</feature>
<dbReference type="FunFam" id="2.60.40.420:FF:000062">
    <property type="entry name" value="Laccase"/>
    <property type="match status" value="1"/>
</dbReference>
<evidence type="ECO:0000313" key="18">
    <source>
        <dbReference type="Proteomes" id="UP001179952"/>
    </source>
</evidence>
<evidence type="ECO:0000256" key="4">
    <source>
        <dbReference type="ARBA" id="ARBA00010609"/>
    </source>
</evidence>
<keyword evidence="8 13" id="KW-0479">Metal-binding</keyword>
<dbReference type="Pfam" id="PF07731">
    <property type="entry name" value="Cu-oxidase_2"/>
    <property type="match status" value="1"/>
</dbReference>
<dbReference type="GO" id="GO:0052716">
    <property type="term" value="F:hydroquinone:oxygen oxidoreductase activity"/>
    <property type="evidence" value="ECO:0007669"/>
    <property type="project" value="UniProtKB-EC"/>
</dbReference>
<comment type="similarity">
    <text evidence="4 13">Belongs to the multicopper oxidase family.</text>
</comment>
<evidence type="ECO:0000256" key="10">
    <source>
        <dbReference type="ARBA" id="ARBA00023002"/>
    </source>
</evidence>
<evidence type="ECO:0000256" key="11">
    <source>
        <dbReference type="ARBA" id="ARBA00023008"/>
    </source>
</evidence>
<dbReference type="InterPro" id="IPR017761">
    <property type="entry name" value="Laccase"/>
</dbReference>
<keyword evidence="10 13" id="KW-0560">Oxidoreductase</keyword>
<evidence type="ECO:0000259" key="15">
    <source>
        <dbReference type="Pfam" id="PF07731"/>
    </source>
</evidence>
<dbReference type="InterPro" id="IPR034285">
    <property type="entry name" value="CuRO_2_LCC"/>
</dbReference>
<dbReference type="NCBIfam" id="TIGR03389">
    <property type="entry name" value="laccase"/>
    <property type="match status" value="1"/>
</dbReference>
<dbReference type="InterPro" id="IPR011706">
    <property type="entry name" value="Cu-oxidase_C"/>
</dbReference>
<keyword evidence="12 13" id="KW-0439">Lignin degradation</keyword>
<evidence type="ECO:0000259" key="14">
    <source>
        <dbReference type="Pfam" id="PF00394"/>
    </source>
</evidence>
<keyword evidence="7 13" id="KW-0964">Secreted</keyword>
<dbReference type="CDD" id="cd13849">
    <property type="entry name" value="CuRO_1_LCC_plant"/>
    <property type="match status" value="1"/>
</dbReference>
<dbReference type="FunFam" id="2.60.40.420:FF:000049">
    <property type="entry name" value="Laccase"/>
    <property type="match status" value="1"/>
</dbReference>
<reference evidence="17" key="2">
    <citation type="submission" date="2023-06" db="EMBL/GenBank/DDBJ databases">
        <authorList>
            <person name="Ma L."/>
            <person name="Liu K.-W."/>
            <person name="Li Z."/>
            <person name="Hsiao Y.-Y."/>
            <person name="Qi Y."/>
            <person name="Fu T."/>
            <person name="Tang G."/>
            <person name="Zhang D."/>
            <person name="Sun W.-H."/>
            <person name="Liu D.-K."/>
            <person name="Li Y."/>
            <person name="Chen G.-Z."/>
            <person name="Liu X.-D."/>
            <person name="Liao X.-Y."/>
            <person name="Jiang Y.-T."/>
            <person name="Yu X."/>
            <person name="Hao Y."/>
            <person name="Huang J."/>
            <person name="Zhao X.-W."/>
            <person name="Ke S."/>
            <person name="Chen Y.-Y."/>
            <person name="Wu W.-L."/>
            <person name="Hsu J.-L."/>
            <person name="Lin Y.-F."/>
            <person name="Huang M.-D."/>
            <person name="Li C.-Y."/>
            <person name="Huang L."/>
            <person name="Wang Z.-W."/>
            <person name="Zhao X."/>
            <person name="Zhong W.-Y."/>
            <person name="Peng D.-H."/>
            <person name="Ahmad S."/>
            <person name="Lan S."/>
            <person name="Zhang J.-S."/>
            <person name="Tsai W.-C."/>
            <person name="Van De Peer Y."/>
            <person name="Liu Z.-J."/>
        </authorList>
    </citation>
    <scope>NUCLEOTIDE SEQUENCE</scope>
    <source>
        <strain evidence="17">SCP</strain>
        <tissue evidence="17">Leaves</tissue>
    </source>
</reference>
<dbReference type="Gene3D" id="2.60.40.420">
    <property type="entry name" value="Cupredoxins - blue copper proteins"/>
    <property type="match status" value="3"/>
</dbReference>
<dbReference type="InterPro" id="IPR008972">
    <property type="entry name" value="Cupredoxin"/>
</dbReference>
<dbReference type="EMBL" id="JAUJYN010000006">
    <property type="protein sequence ID" value="KAK1269486.1"/>
    <property type="molecule type" value="Genomic_DNA"/>
</dbReference>
<protein>
    <recommendedName>
        <fullName evidence="5 13">Laccase</fullName>
        <ecNumber evidence="5 13">1.10.3.2</ecNumber>
    </recommendedName>
    <alternativeName>
        <fullName evidence="13">Benzenediol:oxygen oxidoreductase</fullName>
    </alternativeName>
    <alternativeName>
        <fullName evidence="13">Diphenol oxidase</fullName>
    </alternativeName>
    <alternativeName>
        <fullName evidence="13">Urishiol oxidase</fullName>
    </alternativeName>
</protein>
<dbReference type="EC" id="1.10.3.2" evidence="5 13"/>
<accession>A0AAV9AZ77</accession>
<dbReference type="InterPro" id="IPR001117">
    <property type="entry name" value="Cu-oxidase_2nd"/>
</dbReference>
<evidence type="ECO:0000256" key="13">
    <source>
        <dbReference type="RuleBase" id="RU361119"/>
    </source>
</evidence>
<evidence type="ECO:0000313" key="17">
    <source>
        <dbReference type="EMBL" id="KAK1269486.1"/>
    </source>
</evidence>
<dbReference type="InterPro" id="IPR011707">
    <property type="entry name" value="Cu-oxidase-like_N"/>
</dbReference>
<evidence type="ECO:0000256" key="12">
    <source>
        <dbReference type="ARBA" id="ARBA00023185"/>
    </source>
</evidence>
<dbReference type="InterPro" id="IPR002355">
    <property type="entry name" value="Cu_oxidase_Cu_BS"/>
</dbReference>
<dbReference type="GO" id="GO:0005507">
    <property type="term" value="F:copper ion binding"/>
    <property type="evidence" value="ECO:0007669"/>
    <property type="project" value="InterPro"/>
</dbReference>
<dbReference type="AlphaFoldDB" id="A0AAV9AZ77"/>
<evidence type="ECO:0000256" key="9">
    <source>
        <dbReference type="ARBA" id="ARBA00022737"/>
    </source>
</evidence>
<evidence type="ECO:0000256" key="2">
    <source>
        <dbReference type="ARBA" id="ARBA00002075"/>
    </source>
</evidence>
<comment type="subcellular location">
    <subcellularLocation>
        <location evidence="3 13">Secreted</location>
        <location evidence="3 13">Extracellular space</location>
        <location evidence="3 13">Apoplast</location>
    </subcellularLocation>
</comment>
<feature type="domain" description="Plastocyanin-like" evidence="14">
    <location>
        <begin position="160"/>
        <end position="306"/>
    </location>
</feature>
<dbReference type="InterPro" id="IPR033138">
    <property type="entry name" value="Cu_oxidase_CS"/>
</dbReference>
<name>A0AAV9AZ77_ACOGR</name>
<dbReference type="Pfam" id="PF00394">
    <property type="entry name" value="Cu-oxidase"/>
    <property type="match status" value="1"/>
</dbReference>
<keyword evidence="6 13" id="KW-0052">Apoplast</keyword>
<evidence type="ECO:0000256" key="7">
    <source>
        <dbReference type="ARBA" id="ARBA00022525"/>
    </source>
</evidence>
<evidence type="ECO:0000256" key="1">
    <source>
        <dbReference type="ARBA" id="ARBA00000349"/>
    </source>
</evidence>
<organism evidence="17 18">
    <name type="scientific">Acorus gramineus</name>
    <name type="common">Dwarf sweet flag</name>
    <dbReference type="NCBI Taxonomy" id="55184"/>
    <lineage>
        <taxon>Eukaryota</taxon>
        <taxon>Viridiplantae</taxon>
        <taxon>Streptophyta</taxon>
        <taxon>Embryophyta</taxon>
        <taxon>Tracheophyta</taxon>
        <taxon>Spermatophyta</taxon>
        <taxon>Magnoliopsida</taxon>
        <taxon>Liliopsida</taxon>
        <taxon>Acoraceae</taxon>
        <taxon>Acorus</taxon>
    </lineage>
</organism>
<dbReference type="SUPFAM" id="SSF49503">
    <property type="entry name" value="Cupredoxins"/>
    <property type="match status" value="3"/>
</dbReference>
<dbReference type="CDD" id="cd13875">
    <property type="entry name" value="CuRO_2_LCC_plant"/>
    <property type="match status" value="1"/>
</dbReference>
<proteinExistence type="inferred from homology"/>
<dbReference type="GO" id="GO:0048046">
    <property type="term" value="C:apoplast"/>
    <property type="evidence" value="ECO:0007669"/>
    <property type="project" value="UniProtKB-SubCell"/>
</dbReference>
<keyword evidence="9 13" id="KW-0677">Repeat</keyword>
<comment type="catalytic activity">
    <reaction evidence="1 13">
        <text>4 hydroquinone + O2 = 4 benzosemiquinone + 2 H2O</text>
        <dbReference type="Rhea" id="RHEA:11276"/>
        <dbReference type="ChEBI" id="CHEBI:15377"/>
        <dbReference type="ChEBI" id="CHEBI:15379"/>
        <dbReference type="ChEBI" id="CHEBI:17594"/>
        <dbReference type="ChEBI" id="CHEBI:17977"/>
        <dbReference type="EC" id="1.10.3.2"/>
    </reaction>
</comment>
<dbReference type="PANTHER" id="PTHR11709:SF452">
    <property type="entry name" value="LACCASE-2"/>
    <property type="match status" value="1"/>
</dbReference>